<dbReference type="SUPFAM" id="SSF51604">
    <property type="entry name" value="Enolase C-terminal domain-like"/>
    <property type="match status" value="1"/>
</dbReference>
<evidence type="ECO:0000256" key="7">
    <source>
        <dbReference type="ARBA" id="ARBA00023239"/>
    </source>
</evidence>
<dbReference type="GO" id="GO:0004634">
    <property type="term" value="F:phosphopyruvate hydratase activity"/>
    <property type="evidence" value="ECO:0007669"/>
    <property type="project" value="UniProtKB-EC"/>
</dbReference>
<feature type="domain" description="Enolase N-terminal" evidence="12">
    <location>
        <begin position="6"/>
        <end position="132"/>
    </location>
</feature>
<dbReference type="Gene3D" id="3.30.390.10">
    <property type="entry name" value="Enolase-like, N-terminal domain"/>
    <property type="match status" value="1"/>
</dbReference>
<dbReference type="Pfam" id="PF00113">
    <property type="entry name" value="Enolase_C"/>
    <property type="match status" value="1"/>
</dbReference>
<evidence type="ECO:0000256" key="6">
    <source>
        <dbReference type="ARBA" id="ARBA00023152"/>
    </source>
</evidence>
<sequence length="426" mass="46054">MVKTAITALIARKVWSSSGLPALEIEVFIDKRISARAITQSGLSGGYVDPILNSENICANLHKMLDCKIQYIDKILTPQLLGQRIDDQLIIDSILSLSTQNNKLSHADTAAISIAVADLAARYYAIPLWKYIQQEYIEPVMPLPEIEIFGGGAHASYASTVQDVMVIAPGAENYQQALCIGAEIFQRIKNQLVKAGKPTGLCEKGGLWPSYDHFRHALEMVSEAVAHSGLTAGKDIGIAIDFAADGFYETGHYWLNGNEGCGQTSDDYIATLTSLIKEFPIMSLEDPLAVEDRAGYRKLMQLSGKQVQIISDDLLDSDPRLVQSEDAALLCNAIMIKPAKSGTLTKTISALSHARSKGWGAIMAGRSIDSEDTAVMHLAVGLGVGQFKIGSLARAERSAKFNEGIRIAEASRDLVFAGAKELPKGM</sequence>
<dbReference type="InterPro" id="IPR000941">
    <property type="entry name" value="Enolase"/>
</dbReference>
<dbReference type="PANTHER" id="PTHR11902:SF1">
    <property type="entry name" value="ENOLASE"/>
    <property type="match status" value="1"/>
</dbReference>
<dbReference type="SUPFAM" id="SSF54826">
    <property type="entry name" value="Enolase N-terminal domain-like"/>
    <property type="match status" value="1"/>
</dbReference>
<evidence type="ECO:0000313" key="13">
    <source>
        <dbReference type="Proteomes" id="UP000695007"/>
    </source>
</evidence>
<feature type="binding site" evidence="10">
    <location>
        <position position="312"/>
    </location>
    <ligand>
        <name>Mg(2+)</name>
        <dbReference type="ChEBI" id="CHEBI:18420"/>
    </ligand>
</feature>
<keyword evidence="7" id="KW-0456">Lyase</keyword>
<accession>A0AAJ6YTC9</accession>
<dbReference type="PIRSF" id="PIRSF001400">
    <property type="entry name" value="Enolase"/>
    <property type="match status" value="1"/>
</dbReference>
<dbReference type="KEGG" id="csol:105367008"/>
<dbReference type="GeneID" id="105367008"/>
<comment type="pathway">
    <text evidence="1">Carbohydrate degradation; glycolysis; pyruvate from D-glyceraldehyde 3-phosphate: step 4/5.</text>
</comment>
<dbReference type="Pfam" id="PF03952">
    <property type="entry name" value="Enolase_N"/>
    <property type="match status" value="1"/>
</dbReference>
<dbReference type="PRINTS" id="PR00148">
    <property type="entry name" value="ENOLASE"/>
</dbReference>
<keyword evidence="10" id="KW-0479">Metal-binding</keyword>
<evidence type="ECO:0000256" key="4">
    <source>
        <dbReference type="ARBA" id="ARBA00017068"/>
    </source>
</evidence>
<feature type="binding site" evidence="10">
    <location>
        <position position="285"/>
    </location>
    <ligand>
        <name>Mg(2+)</name>
        <dbReference type="ChEBI" id="CHEBI:18420"/>
    </ligand>
</feature>
<evidence type="ECO:0000256" key="2">
    <source>
        <dbReference type="ARBA" id="ARBA00009604"/>
    </source>
</evidence>
<dbReference type="GO" id="GO:0000015">
    <property type="term" value="C:phosphopyruvate hydratase complex"/>
    <property type="evidence" value="ECO:0007669"/>
    <property type="project" value="InterPro"/>
</dbReference>
<evidence type="ECO:0000256" key="10">
    <source>
        <dbReference type="PIRSR" id="PIRSR001400-3"/>
    </source>
</evidence>
<dbReference type="GO" id="GO:0006096">
    <property type="term" value="P:glycolytic process"/>
    <property type="evidence" value="ECO:0007669"/>
    <property type="project" value="UniProtKB-KW"/>
</dbReference>
<evidence type="ECO:0000256" key="9">
    <source>
        <dbReference type="ARBA" id="ARBA00032132"/>
    </source>
</evidence>
<dbReference type="Gene3D" id="3.20.20.120">
    <property type="entry name" value="Enolase-like C-terminal domain"/>
    <property type="match status" value="1"/>
</dbReference>
<name>A0AAJ6YTC9_9HYME</name>
<comment type="cofactor">
    <cofactor evidence="10">
        <name>Mg(2+)</name>
        <dbReference type="ChEBI" id="CHEBI:18420"/>
    </cofactor>
    <text evidence="10">Mg(2+) is required for catalysis and for stabilizing the dimer.</text>
</comment>
<dbReference type="SMART" id="SM01193">
    <property type="entry name" value="Enolase_N"/>
    <property type="match status" value="1"/>
</dbReference>
<evidence type="ECO:0000256" key="8">
    <source>
        <dbReference type="ARBA" id="ARBA00031125"/>
    </source>
</evidence>
<dbReference type="SMART" id="SM01192">
    <property type="entry name" value="Enolase_C"/>
    <property type="match status" value="1"/>
</dbReference>
<keyword evidence="13" id="KW-1185">Reference proteome</keyword>
<protein>
    <recommendedName>
        <fullName evidence="4">Enolase</fullName>
        <ecNumber evidence="3">4.2.1.11</ecNumber>
    </recommendedName>
    <alternativeName>
        <fullName evidence="8">2-phospho-D-glycerate hydro-lyase</fullName>
    </alternativeName>
    <alternativeName>
        <fullName evidence="9">2-phosphoglycerate dehydratase</fullName>
    </alternativeName>
</protein>
<dbReference type="InterPro" id="IPR029017">
    <property type="entry name" value="Enolase-like_N"/>
</dbReference>
<organism evidence="13 14">
    <name type="scientific">Ceratosolen solmsi marchali</name>
    <dbReference type="NCBI Taxonomy" id="326594"/>
    <lineage>
        <taxon>Eukaryota</taxon>
        <taxon>Metazoa</taxon>
        <taxon>Ecdysozoa</taxon>
        <taxon>Arthropoda</taxon>
        <taxon>Hexapoda</taxon>
        <taxon>Insecta</taxon>
        <taxon>Pterygota</taxon>
        <taxon>Neoptera</taxon>
        <taxon>Endopterygota</taxon>
        <taxon>Hymenoptera</taxon>
        <taxon>Apocrita</taxon>
        <taxon>Proctotrupomorpha</taxon>
        <taxon>Chalcidoidea</taxon>
        <taxon>Agaonidae</taxon>
        <taxon>Agaoninae</taxon>
        <taxon>Ceratosolen</taxon>
    </lineage>
</organism>
<dbReference type="RefSeq" id="XP_011503932.1">
    <property type="nucleotide sequence ID" value="XM_011505630.1"/>
</dbReference>
<comment type="similarity">
    <text evidence="2">Belongs to the enolase family.</text>
</comment>
<feature type="domain" description="Enolase C-terminal TIM barrel" evidence="11">
    <location>
        <begin position="138"/>
        <end position="424"/>
    </location>
</feature>
<dbReference type="GO" id="GO:0000287">
    <property type="term" value="F:magnesium ion binding"/>
    <property type="evidence" value="ECO:0007669"/>
    <property type="project" value="InterPro"/>
</dbReference>
<gene>
    <name evidence="14" type="primary">LOC105367008</name>
</gene>
<dbReference type="PANTHER" id="PTHR11902">
    <property type="entry name" value="ENOLASE"/>
    <property type="match status" value="1"/>
</dbReference>
<keyword evidence="6" id="KW-0324">Glycolysis</keyword>
<evidence type="ECO:0000313" key="14">
    <source>
        <dbReference type="RefSeq" id="XP_011503932.1"/>
    </source>
</evidence>
<dbReference type="EC" id="4.2.1.11" evidence="3"/>
<evidence type="ECO:0000256" key="5">
    <source>
        <dbReference type="ARBA" id="ARBA00022842"/>
    </source>
</evidence>
<keyword evidence="5 10" id="KW-0460">Magnesium</keyword>
<evidence type="ECO:0000259" key="11">
    <source>
        <dbReference type="SMART" id="SM01192"/>
    </source>
</evidence>
<evidence type="ECO:0000259" key="12">
    <source>
        <dbReference type="SMART" id="SM01193"/>
    </source>
</evidence>
<dbReference type="InterPro" id="IPR020810">
    <property type="entry name" value="Enolase_C"/>
</dbReference>
<dbReference type="InterPro" id="IPR036849">
    <property type="entry name" value="Enolase-like_C_sf"/>
</dbReference>
<feature type="binding site" evidence="10">
    <location>
        <position position="241"/>
    </location>
    <ligand>
        <name>Mg(2+)</name>
        <dbReference type="ChEBI" id="CHEBI:18420"/>
    </ligand>
</feature>
<reference evidence="14" key="1">
    <citation type="submission" date="2025-08" db="UniProtKB">
        <authorList>
            <consortium name="RefSeq"/>
        </authorList>
    </citation>
    <scope>IDENTIFICATION</scope>
</reference>
<proteinExistence type="inferred from homology"/>
<evidence type="ECO:0000256" key="1">
    <source>
        <dbReference type="ARBA" id="ARBA00005031"/>
    </source>
</evidence>
<evidence type="ECO:0000256" key="3">
    <source>
        <dbReference type="ARBA" id="ARBA00012058"/>
    </source>
</evidence>
<dbReference type="Proteomes" id="UP000695007">
    <property type="component" value="Unplaced"/>
</dbReference>
<dbReference type="AlphaFoldDB" id="A0AAJ6YTC9"/>
<dbReference type="InterPro" id="IPR020811">
    <property type="entry name" value="Enolase_N"/>
</dbReference>